<reference evidence="3" key="1">
    <citation type="journal article" date="2011" name="PLoS Genet.">
        <title>Azospirillum genomes reveal transition of bacteria from aquatic to terrestrial environments.</title>
        <authorList>
            <person name="Wisniewski-Dye F."/>
            <person name="Borziak K."/>
            <person name="Khalsa-Moyers G."/>
            <person name="Alexandre G."/>
            <person name="Sukharnikov L.O."/>
            <person name="Wuichet K."/>
            <person name="Hurst G.B."/>
            <person name="McDonald W.H."/>
            <person name="Robertson J.S."/>
            <person name="Barbe V."/>
            <person name="Calteau A."/>
            <person name="Rouy Z."/>
            <person name="Mangenot S."/>
            <person name="Prigent-Combaret C."/>
            <person name="Normand P."/>
            <person name="Boyer M."/>
            <person name="Siguier P."/>
            <person name="Dessaux Y."/>
            <person name="Elmerich C."/>
            <person name="Condemine G."/>
            <person name="Krishnen G."/>
            <person name="Kennedy I."/>
            <person name="Paterson A.H."/>
            <person name="Gonzalez V."/>
            <person name="Mavingui P."/>
            <person name="Zhulin I.B."/>
        </authorList>
    </citation>
    <scope>NUCLEOTIDE SEQUENCE [LARGE SCALE GENOMIC DNA]</scope>
    <source>
        <strain evidence="3">4B</strain>
    </source>
</reference>
<proteinExistence type="predicted"/>
<name>G7Z3W2_AZOL4</name>
<dbReference type="HOGENOM" id="CLU_2299923_0_0_5"/>
<sequence>MTYFCFIIWESVEWRIQRTSAAIVICSYEYSLHTTAIFVRCQERESQVTIPPRHGTGVPSGHSEIVEDRDDAGRRRSSPIGAARRSYAHRLDAHDIERRA</sequence>
<evidence type="ECO:0000313" key="2">
    <source>
        <dbReference type="EMBL" id="CBS86088.1"/>
    </source>
</evidence>
<organism evidence="2 3">
    <name type="scientific">Azospirillum lipoferum (strain 4B)</name>
    <dbReference type="NCBI Taxonomy" id="862719"/>
    <lineage>
        <taxon>Bacteria</taxon>
        <taxon>Pseudomonadati</taxon>
        <taxon>Pseudomonadota</taxon>
        <taxon>Alphaproteobacteria</taxon>
        <taxon>Rhodospirillales</taxon>
        <taxon>Azospirillaceae</taxon>
        <taxon>Azospirillum</taxon>
    </lineage>
</organism>
<dbReference type="EMBL" id="FQ311868">
    <property type="protein sequence ID" value="CBS86088.1"/>
    <property type="molecule type" value="Genomic_DNA"/>
</dbReference>
<protein>
    <submittedName>
        <fullName evidence="2">Uncharacterized protein</fullName>
    </submittedName>
</protein>
<dbReference type="Proteomes" id="UP000005667">
    <property type="component" value="Chromosome"/>
</dbReference>
<dbReference type="AlphaFoldDB" id="G7Z3W2"/>
<evidence type="ECO:0000313" key="3">
    <source>
        <dbReference type="Proteomes" id="UP000005667"/>
    </source>
</evidence>
<keyword evidence="3" id="KW-1185">Reference proteome</keyword>
<dbReference type="KEGG" id="ali:AZOLI_0729"/>
<evidence type="ECO:0000256" key="1">
    <source>
        <dbReference type="SAM" id="MobiDB-lite"/>
    </source>
</evidence>
<gene>
    <name evidence="2" type="ordered locus">AZOLI_0729</name>
</gene>
<feature type="region of interest" description="Disordered" evidence="1">
    <location>
        <begin position="49"/>
        <end position="86"/>
    </location>
</feature>
<accession>G7Z3W2</accession>